<evidence type="ECO:0000313" key="2">
    <source>
        <dbReference type="Proteomes" id="UP000543379"/>
    </source>
</evidence>
<name>A0A841XV29_9LIST</name>
<gene>
    <name evidence="1" type="ORF">HB811_07565</name>
</gene>
<organism evidence="1 2">
    <name type="scientific">Listeria booriae</name>
    <dbReference type="NCBI Taxonomy" id="1552123"/>
    <lineage>
        <taxon>Bacteria</taxon>
        <taxon>Bacillati</taxon>
        <taxon>Bacillota</taxon>
        <taxon>Bacilli</taxon>
        <taxon>Bacillales</taxon>
        <taxon>Listeriaceae</taxon>
        <taxon>Listeria</taxon>
    </lineage>
</organism>
<evidence type="ECO:0000313" key="1">
    <source>
        <dbReference type="EMBL" id="MBC1316626.1"/>
    </source>
</evidence>
<dbReference type="RefSeq" id="WP_185382249.1">
    <property type="nucleotide sequence ID" value="NZ_JAAROV010000002.1"/>
</dbReference>
<accession>A0A841XV29</accession>
<protein>
    <submittedName>
        <fullName evidence="1">Uncharacterized protein</fullName>
    </submittedName>
</protein>
<sequence length="66" mass="7986">MNFNKKIEKAILKDLEARKARAHFYGKKEDYANVAELEKEWAFYRAGMVKRVPAEWIERYCEEDEE</sequence>
<reference evidence="1 2" key="1">
    <citation type="submission" date="2020-03" db="EMBL/GenBank/DDBJ databases">
        <title>Soil Listeria distribution.</title>
        <authorList>
            <person name="Liao J."/>
            <person name="Wiedmann M."/>
        </authorList>
    </citation>
    <scope>NUCLEOTIDE SEQUENCE [LARGE SCALE GENOMIC DNA]</scope>
    <source>
        <strain evidence="1 2">FSL L7-1816</strain>
    </source>
</reference>
<dbReference type="EMBL" id="JAAROV010000002">
    <property type="protein sequence ID" value="MBC1316626.1"/>
    <property type="molecule type" value="Genomic_DNA"/>
</dbReference>
<comment type="caution">
    <text evidence="1">The sequence shown here is derived from an EMBL/GenBank/DDBJ whole genome shotgun (WGS) entry which is preliminary data.</text>
</comment>
<dbReference type="AlphaFoldDB" id="A0A841XV29"/>
<proteinExistence type="predicted"/>
<dbReference type="Proteomes" id="UP000543379">
    <property type="component" value="Unassembled WGS sequence"/>
</dbReference>